<dbReference type="EMBL" id="MN379588">
    <property type="protein sequence ID" value="QIR82200.1"/>
    <property type="molecule type" value="Genomic_DNA"/>
</dbReference>
<accession>A0A6G9W2A9</accession>
<name>A0A6G9W2A9_9VIRU</name>
<organism evidence="1 2">
    <name type="scientific">Chicken virus mg5_2197</name>
    <dbReference type="NCBI Taxonomy" id="2720905"/>
    <lineage>
        <taxon>Viruses</taxon>
        <taxon>Monodnaviria</taxon>
        <taxon>Shotokuvirae</taxon>
        <taxon>Cressdnaviricota</taxon>
        <taxon>Arfiviricetes</taxon>
        <taxon>Rivendellvirales</taxon>
        <taxon>Naryaviridae</taxon>
        <taxon>Mirkivirus</taxon>
        <taxon>Mirkivirus athela</taxon>
    </lineage>
</organism>
<proteinExistence type="predicted"/>
<keyword evidence="2" id="KW-1185">Reference proteome</keyword>
<sequence length="271" mass="30331">MAVYRKYRRTGRSYAHRRRSGYSMYKLYKSRSSGAQARQIYGLNKKLKAIQRRTKPEIKIAPLVQGQVKSTDGQDSNGTRWIPPINLTNLLPEGSTQSGNDVVIDGRFARIQNITLKGLFTYNTAGTADSNADLQRMVSYMRIVIVQTKATRGVGIVSPDVWSSNIVGTDGSVPATALLPFAQLRAPLRPGLARICKVLSDKTYMISDTKQAVNIKTKLKYVRSWYRSFSEEGPKGQVLMFIMMLNQDYADPDNVSSTTFNYVSKCVYSDA</sequence>
<reference evidence="1" key="1">
    <citation type="submission" date="2019-08" db="EMBL/GenBank/DDBJ databases">
        <title>Identification of single stranded DNA viruses in chicken tracheal swab swabs.</title>
        <authorList>
            <person name="Chrzastek K."/>
            <person name="Kapczynski D."/>
            <person name="Kulkarni A."/>
            <person name="Chappell L."/>
            <person name="Schmidlin K."/>
            <person name="Varsani A."/>
        </authorList>
    </citation>
    <scope>NUCLEOTIDE SEQUENCE</scope>
    <source>
        <strain evidence="1">Mg5_2197</strain>
    </source>
</reference>
<protein>
    <submittedName>
        <fullName evidence="1">Capsid protein</fullName>
    </submittedName>
</protein>
<evidence type="ECO:0000313" key="1">
    <source>
        <dbReference type="EMBL" id="QIR82200.1"/>
    </source>
</evidence>
<dbReference type="Proteomes" id="UP001233453">
    <property type="component" value="Segment"/>
</dbReference>
<evidence type="ECO:0000313" key="2">
    <source>
        <dbReference type="Proteomes" id="UP001233453"/>
    </source>
</evidence>